<protein>
    <submittedName>
        <fullName evidence="2">Uncharacterized protein</fullName>
    </submittedName>
</protein>
<keyword evidence="3" id="KW-1185">Reference proteome</keyword>
<evidence type="ECO:0000313" key="2">
    <source>
        <dbReference type="EMBL" id="SJM93680.1"/>
    </source>
</evidence>
<evidence type="ECO:0000313" key="3">
    <source>
        <dbReference type="Proteomes" id="UP000195442"/>
    </source>
</evidence>
<feature type="transmembrane region" description="Helical" evidence="1">
    <location>
        <begin position="6"/>
        <end position="25"/>
    </location>
</feature>
<reference evidence="3" key="1">
    <citation type="submission" date="2017-02" db="EMBL/GenBank/DDBJ databases">
        <authorList>
            <person name="Daims H."/>
        </authorList>
    </citation>
    <scope>NUCLEOTIDE SEQUENCE [LARGE SCALE GENOMIC DNA]</scope>
</reference>
<sequence length="165" mass="18641">MLEILTSVVAIIGTISYMVGIRRLAIMSTRQTFARTWSNEEDIHSNKSAHIILKLENTGSDLIGSLSSSNYTKLFGIYADVGWFKTRLHISELQGNNTLHIANAILKLTDNHRLIWRMEQSENRTIFPTQAILWPYSKIVSIPIETKANTVLSKNHNSRSNSNVS</sequence>
<accession>A0A1R4HCR7</accession>
<evidence type="ECO:0000256" key="1">
    <source>
        <dbReference type="SAM" id="Phobius"/>
    </source>
</evidence>
<dbReference type="RefSeq" id="WP_087147475.1">
    <property type="nucleotide sequence ID" value="NZ_FUKJ01000280.1"/>
</dbReference>
<dbReference type="OrthoDB" id="9903326at2"/>
<keyword evidence="1" id="KW-0812">Transmembrane</keyword>
<proteinExistence type="predicted"/>
<keyword evidence="1" id="KW-1133">Transmembrane helix</keyword>
<keyword evidence="1" id="KW-0472">Membrane</keyword>
<dbReference type="Proteomes" id="UP000195442">
    <property type="component" value="Unassembled WGS sequence"/>
</dbReference>
<dbReference type="EMBL" id="FUKJ01000280">
    <property type="protein sequence ID" value="SJM93680.1"/>
    <property type="molecule type" value="Genomic_DNA"/>
</dbReference>
<organism evidence="2 3">
    <name type="scientific">Crenothrix polyspora</name>
    <dbReference type="NCBI Taxonomy" id="360316"/>
    <lineage>
        <taxon>Bacteria</taxon>
        <taxon>Pseudomonadati</taxon>
        <taxon>Pseudomonadota</taxon>
        <taxon>Gammaproteobacteria</taxon>
        <taxon>Methylococcales</taxon>
        <taxon>Crenotrichaceae</taxon>
        <taxon>Crenothrix</taxon>
    </lineage>
</organism>
<name>A0A1R4HCR7_9GAMM</name>
<gene>
    <name evidence="2" type="ORF">CRENPOLYSF2_3500003</name>
</gene>
<dbReference type="AlphaFoldDB" id="A0A1R4HCR7"/>